<gene>
    <name evidence="3" type="ORF">CI1B_49900</name>
</gene>
<protein>
    <submittedName>
        <fullName evidence="3">Uncharacterized protein</fullName>
    </submittedName>
</protein>
<evidence type="ECO:0000256" key="2">
    <source>
        <dbReference type="SAM" id="Phobius"/>
    </source>
</evidence>
<reference evidence="3" key="1">
    <citation type="submission" date="2019-02" db="EMBL/GenBank/DDBJ databases">
        <authorList>
            <person name="Pothier F.J."/>
        </authorList>
    </citation>
    <scope>NUCLEOTIDE SEQUENCE</scope>
    <source>
        <strain evidence="3">CI-1B</strain>
    </source>
</reference>
<feature type="compositionally biased region" description="Basic and acidic residues" evidence="1">
    <location>
        <begin position="127"/>
        <end position="136"/>
    </location>
</feature>
<feature type="transmembrane region" description="Helical" evidence="2">
    <location>
        <begin position="52"/>
        <end position="70"/>
    </location>
</feature>
<organism evidence="3 4">
    <name type="scientific">Bradyrhizobium ivorense</name>
    <dbReference type="NCBI Taxonomy" id="2511166"/>
    <lineage>
        <taxon>Bacteria</taxon>
        <taxon>Pseudomonadati</taxon>
        <taxon>Pseudomonadota</taxon>
        <taxon>Alphaproteobacteria</taxon>
        <taxon>Hyphomicrobiales</taxon>
        <taxon>Nitrobacteraceae</taxon>
        <taxon>Bradyrhizobium</taxon>
    </lineage>
</organism>
<keyword evidence="4" id="KW-1185">Reference proteome</keyword>
<keyword evidence="2" id="KW-1133">Transmembrane helix</keyword>
<evidence type="ECO:0000313" key="3">
    <source>
        <dbReference type="EMBL" id="VIO73414.1"/>
    </source>
</evidence>
<feature type="transmembrane region" description="Helical" evidence="2">
    <location>
        <begin position="25"/>
        <end position="45"/>
    </location>
</feature>
<keyword evidence="2" id="KW-0472">Membrane</keyword>
<dbReference type="RefSeq" id="WP_229176593.1">
    <property type="nucleotide sequence ID" value="NZ_CAADFB020000055.1"/>
</dbReference>
<dbReference type="AlphaFoldDB" id="A0A508TFY1"/>
<proteinExistence type="predicted"/>
<comment type="caution">
    <text evidence="3">The sequence shown here is derived from an EMBL/GenBank/DDBJ whole genome shotgun (WGS) entry which is preliminary data.</text>
</comment>
<name>A0A508TFY1_9BRAD</name>
<evidence type="ECO:0000313" key="4">
    <source>
        <dbReference type="Proteomes" id="UP000328092"/>
    </source>
</evidence>
<sequence>MGVAVLVHAIQLTHYDLRRALRSNWSKNVTIAITLLFASVLAGLATGLYLRVWALLLVSPAVALLAAIVLQSNGFGFAGGVALVVGSLVACQLAYLAGMSFAPRADSSMAEEIDGAPGGQRQQQIRGKKEQRQARP</sequence>
<evidence type="ECO:0000256" key="1">
    <source>
        <dbReference type="SAM" id="MobiDB-lite"/>
    </source>
</evidence>
<keyword evidence="2" id="KW-0812">Transmembrane</keyword>
<feature type="transmembrane region" description="Helical" evidence="2">
    <location>
        <begin position="76"/>
        <end position="97"/>
    </location>
</feature>
<feature type="region of interest" description="Disordered" evidence="1">
    <location>
        <begin position="109"/>
        <end position="136"/>
    </location>
</feature>
<accession>A0A508TFY1</accession>
<dbReference type="Proteomes" id="UP000328092">
    <property type="component" value="Unassembled WGS sequence"/>
</dbReference>
<dbReference type="EMBL" id="CAADFC020000016">
    <property type="protein sequence ID" value="VIO73414.1"/>
    <property type="molecule type" value="Genomic_DNA"/>
</dbReference>